<dbReference type="Proteomes" id="UP000664203">
    <property type="component" value="Unassembled WGS sequence"/>
</dbReference>
<evidence type="ECO:0000259" key="5">
    <source>
        <dbReference type="PROSITE" id="PS50865"/>
    </source>
</evidence>
<keyword evidence="7" id="KW-1185">Reference proteome</keyword>
<evidence type="ECO:0000256" key="2">
    <source>
        <dbReference type="ARBA" id="ARBA00022771"/>
    </source>
</evidence>
<keyword evidence="1" id="KW-0479">Metal-binding</keyword>
<keyword evidence="2 4" id="KW-0863">Zinc-finger</keyword>
<dbReference type="Pfam" id="PF01753">
    <property type="entry name" value="zf-MYND"/>
    <property type="match status" value="1"/>
</dbReference>
<dbReference type="AlphaFoldDB" id="A0A8H3FVM4"/>
<accession>A0A8H3FVM4</accession>
<dbReference type="OrthoDB" id="432970at2759"/>
<evidence type="ECO:0000256" key="4">
    <source>
        <dbReference type="PROSITE-ProRule" id="PRU00134"/>
    </source>
</evidence>
<dbReference type="SUPFAM" id="SSF144232">
    <property type="entry name" value="HIT/MYND zinc finger-like"/>
    <property type="match status" value="1"/>
</dbReference>
<dbReference type="PROSITE" id="PS50865">
    <property type="entry name" value="ZF_MYND_2"/>
    <property type="match status" value="1"/>
</dbReference>
<evidence type="ECO:0000313" key="7">
    <source>
        <dbReference type="Proteomes" id="UP000664203"/>
    </source>
</evidence>
<dbReference type="Gene3D" id="6.10.140.2220">
    <property type="match status" value="1"/>
</dbReference>
<evidence type="ECO:0000313" key="6">
    <source>
        <dbReference type="EMBL" id="CAF9928588.1"/>
    </source>
</evidence>
<sequence>MASASEHDAHQCSNCPKTAPLTCKGCKAMPNATDGQLSSAWYCGAECQKAHWAEHKAQCKAAQARQALFRAGALAQQIFYRFSKTTYMWSPGRIEKIGTTWLIHPERHTGLYSQIDEVGHFIKGAKYQLRQVYGGEGPPVIDGTDYAHTIIRVTTMNGETYALDMAGAQYGWYEPVTPWQSYNTSRVREIKDVVPFGGTRVFCKTRADNTGGQHKWVHGIKEGFAKSVDEAVEWWQRRNIPSSDLLRLPEHEFQKRRGSLIDTVDEFLQLYKAIQESNGGFTVREGFKHGGYDRKFTSFALGTIPGRAA</sequence>
<feature type="domain" description="MYND-type" evidence="5">
    <location>
        <begin position="12"/>
        <end position="59"/>
    </location>
</feature>
<comment type="caution">
    <text evidence="6">The sequence shown here is derived from an EMBL/GenBank/DDBJ whole genome shotgun (WGS) entry which is preliminary data.</text>
</comment>
<evidence type="ECO:0000256" key="1">
    <source>
        <dbReference type="ARBA" id="ARBA00022723"/>
    </source>
</evidence>
<evidence type="ECO:0000256" key="3">
    <source>
        <dbReference type="ARBA" id="ARBA00022833"/>
    </source>
</evidence>
<protein>
    <recommendedName>
        <fullName evidence="5">MYND-type domain-containing protein</fullName>
    </recommendedName>
</protein>
<gene>
    <name evidence="6" type="ORF">ALECFALPRED_004091</name>
</gene>
<proteinExistence type="predicted"/>
<keyword evidence="3" id="KW-0862">Zinc</keyword>
<dbReference type="GO" id="GO:0008270">
    <property type="term" value="F:zinc ion binding"/>
    <property type="evidence" value="ECO:0007669"/>
    <property type="project" value="UniProtKB-KW"/>
</dbReference>
<organism evidence="6 7">
    <name type="scientific">Alectoria fallacina</name>
    <dbReference type="NCBI Taxonomy" id="1903189"/>
    <lineage>
        <taxon>Eukaryota</taxon>
        <taxon>Fungi</taxon>
        <taxon>Dikarya</taxon>
        <taxon>Ascomycota</taxon>
        <taxon>Pezizomycotina</taxon>
        <taxon>Lecanoromycetes</taxon>
        <taxon>OSLEUM clade</taxon>
        <taxon>Lecanoromycetidae</taxon>
        <taxon>Lecanorales</taxon>
        <taxon>Lecanorineae</taxon>
        <taxon>Parmeliaceae</taxon>
        <taxon>Alectoria</taxon>
    </lineage>
</organism>
<dbReference type="InterPro" id="IPR002893">
    <property type="entry name" value="Znf_MYND"/>
</dbReference>
<name>A0A8H3FVM4_9LECA</name>
<reference evidence="6" key="1">
    <citation type="submission" date="2021-03" db="EMBL/GenBank/DDBJ databases">
        <authorList>
            <person name="Tagirdzhanova G."/>
        </authorList>
    </citation>
    <scope>NUCLEOTIDE SEQUENCE</scope>
</reference>
<dbReference type="EMBL" id="CAJPDR010000253">
    <property type="protein sequence ID" value="CAF9928588.1"/>
    <property type="molecule type" value="Genomic_DNA"/>
</dbReference>